<evidence type="ECO:0000256" key="2">
    <source>
        <dbReference type="ARBA" id="ARBA00022676"/>
    </source>
</evidence>
<evidence type="ECO:0000259" key="4">
    <source>
        <dbReference type="Pfam" id="PF00535"/>
    </source>
</evidence>
<dbReference type="EMBL" id="FNAS01000017">
    <property type="protein sequence ID" value="SDE66500.1"/>
    <property type="molecule type" value="Genomic_DNA"/>
</dbReference>
<dbReference type="Proteomes" id="UP000198517">
    <property type="component" value="Unassembled WGS sequence"/>
</dbReference>
<dbReference type="InterPro" id="IPR001173">
    <property type="entry name" value="Glyco_trans_2-like"/>
</dbReference>
<name>A0A1G7ES47_9FLAO</name>
<dbReference type="SUPFAM" id="SSF53448">
    <property type="entry name" value="Nucleotide-diphospho-sugar transferases"/>
    <property type="match status" value="1"/>
</dbReference>
<reference evidence="5 6" key="1">
    <citation type="submission" date="2016-10" db="EMBL/GenBank/DDBJ databases">
        <authorList>
            <person name="de Groot N.N."/>
        </authorList>
    </citation>
    <scope>NUCLEOTIDE SEQUENCE [LARGE SCALE GENOMIC DNA]</scope>
    <source>
        <strain evidence="5 6">DSM 24015</strain>
    </source>
</reference>
<dbReference type="Pfam" id="PF00535">
    <property type="entry name" value="Glycos_transf_2"/>
    <property type="match status" value="1"/>
</dbReference>
<dbReference type="PANTHER" id="PTHR43630:SF1">
    <property type="entry name" value="POLY-BETA-1,6-N-ACETYL-D-GLUCOSAMINE SYNTHASE"/>
    <property type="match status" value="1"/>
</dbReference>
<comment type="similarity">
    <text evidence="1">Belongs to the glycosyltransferase 2 family.</text>
</comment>
<dbReference type="GO" id="GO:0016757">
    <property type="term" value="F:glycosyltransferase activity"/>
    <property type="evidence" value="ECO:0007669"/>
    <property type="project" value="UniProtKB-KW"/>
</dbReference>
<dbReference type="AlphaFoldDB" id="A0A1G7ES47"/>
<evidence type="ECO:0000256" key="1">
    <source>
        <dbReference type="ARBA" id="ARBA00006739"/>
    </source>
</evidence>
<dbReference type="InterPro" id="IPR029044">
    <property type="entry name" value="Nucleotide-diphossugar_trans"/>
</dbReference>
<dbReference type="PANTHER" id="PTHR43630">
    <property type="entry name" value="POLY-BETA-1,6-N-ACETYL-D-GLUCOSAMINE SYNTHASE"/>
    <property type="match status" value="1"/>
</dbReference>
<evidence type="ECO:0000313" key="6">
    <source>
        <dbReference type="Proteomes" id="UP000198517"/>
    </source>
</evidence>
<dbReference type="Gene3D" id="3.90.550.10">
    <property type="entry name" value="Spore Coat Polysaccharide Biosynthesis Protein SpsA, Chain A"/>
    <property type="match status" value="1"/>
</dbReference>
<sequence length="282" mass="32808">MRFLIVIPIHNEAGSILACVQSLEAQTYRDFRVVLVDDGSSDDTPKLIDDFAQCHNRFSVLHLEPSEHQPGAKVVRTFYKGLDTQSLEDIEVICKFDADIIFPENYLQRLNDIYTDNDDVGMASGLLYIEHNGVWLHEAVANKNHIRGAIKSYRKECFQKMKGIRPTLGWDNIDVMLAQMYGYRVFVDRSIYVKQIRPTAYKYQSKKAEKLGEYFYNIGLDIPLAIISALKSALKNRSPKAFFVIIKTYWRQNHQHELTSEEIAFIRKYRRKQMLNKIFLKS</sequence>
<keyword evidence="2" id="KW-0328">Glycosyltransferase</keyword>
<accession>A0A1G7ES47</accession>
<keyword evidence="3 5" id="KW-0808">Transferase</keyword>
<keyword evidence="6" id="KW-1185">Reference proteome</keyword>
<protein>
    <submittedName>
        <fullName evidence="5">Glycosyl transferase family 2</fullName>
    </submittedName>
</protein>
<gene>
    <name evidence="5" type="ORF">SAMN05421544_11721</name>
</gene>
<feature type="domain" description="Glycosyltransferase 2-like" evidence="4">
    <location>
        <begin position="5"/>
        <end position="130"/>
    </location>
</feature>
<organism evidence="5 6">
    <name type="scientific">Riemerella columbipharyngis</name>
    <dbReference type="NCBI Taxonomy" id="1071918"/>
    <lineage>
        <taxon>Bacteria</taxon>
        <taxon>Pseudomonadati</taxon>
        <taxon>Bacteroidota</taxon>
        <taxon>Flavobacteriia</taxon>
        <taxon>Flavobacteriales</taxon>
        <taxon>Weeksellaceae</taxon>
        <taxon>Riemerella</taxon>
    </lineage>
</organism>
<evidence type="ECO:0000313" key="5">
    <source>
        <dbReference type="EMBL" id="SDE66500.1"/>
    </source>
</evidence>
<dbReference type="STRING" id="1071918.SAMN05421544_11721"/>
<proteinExistence type="inferred from homology"/>
<evidence type="ECO:0000256" key="3">
    <source>
        <dbReference type="ARBA" id="ARBA00022679"/>
    </source>
</evidence>
<dbReference type="RefSeq" id="WP_092737547.1">
    <property type="nucleotide sequence ID" value="NZ_FNAS01000017.1"/>
</dbReference>
<dbReference type="OrthoDB" id="1142396at2"/>